<feature type="domain" description="BTB" evidence="1">
    <location>
        <begin position="11"/>
        <end position="111"/>
    </location>
</feature>
<dbReference type="Pfam" id="PF02214">
    <property type="entry name" value="BTB_2"/>
    <property type="match status" value="1"/>
</dbReference>
<evidence type="ECO:0000313" key="3">
    <source>
        <dbReference type="RefSeq" id="XP_013929390.1"/>
    </source>
</evidence>
<dbReference type="CDD" id="cd18372">
    <property type="entry name" value="BTB_POZ_KCTD18"/>
    <property type="match status" value="1"/>
</dbReference>
<dbReference type="Proteomes" id="UP000504617">
    <property type="component" value="Unplaced"/>
</dbReference>
<gene>
    <name evidence="3" type="primary">KCTD18</name>
</gene>
<dbReference type="PANTHER" id="PTHR14499:SF4">
    <property type="entry name" value="BTB_POZ DOMAIN-CONTAINING PROTEIN KCTD18"/>
    <property type="match status" value="1"/>
</dbReference>
<evidence type="ECO:0000313" key="2">
    <source>
        <dbReference type="Proteomes" id="UP000504617"/>
    </source>
</evidence>
<keyword evidence="2" id="KW-1185">Reference proteome</keyword>
<dbReference type="GO" id="GO:0051260">
    <property type="term" value="P:protein homooligomerization"/>
    <property type="evidence" value="ECO:0007669"/>
    <property type="project" value="InterPro"/>
</dbReference>
<dbReference type="RefSeq" id="XP_013929390.1">
    <property type="nucleotide sequence ID" value="XM_014073915.1"/>
</dbReference>
<dbReference type="InterPro" id="IPR011333">
    <property type="entry name" value="SKP1/BTB/POZ_sf"/>
</dbReference>
<proteinExistence type="predicted"/>
<dbReference type="InterPro" id="IPR000210">
    <property type="entry name" value="BTB/POZ_dom"/>
</dbReference>
<dbReference type="InterPro" id="IPR003131">
    <property type="entry name" value="T1-type_BTB"/>
</dbReference>
<dbReference type="GeneID" id="106555139"/>
<dbReference type="AlphaFoldDB" id="A0A6I9Z0K4"/>
<accession>A0A6I9Z0K4</accession>
<protein>
    <submittedName>
        <fullName evidence="3">BTB/POZ domain-containing protein KCTD18</fullName>
    </submittedName>
</protein>
<evidence type="ECO:0000259" key="1">
    <source>
        <dbReference type="SMART" id="SM00225"/>
    </source>
</evidence>
<organism evidence="2 3">
    <name type="scientific">Thamnophis sirtalis</name>
    <dbReference type="NCBI Taxonomy" id="35019"/>
    <lineage>
        <taxon>Eukaryota</taxon>
        <taxon>Metazoa</taxon>
        <taxon>Chordata</taxon>
        <taxon>Craniata</taxon>
        <taxon>Vertebrata</taxon>
        <taxon>Euteleostomi</taxon>
        <taxon>Lepidosauria</taxon>
        <taxon>Squamata</taxon>
        <taxon>Bifurcata</taxon>
        <taxon>Unidentata</taxon>
        <taxon>Episquamata</taxon>
        <taxon>Toxicofera</taxon>
        <taxon>Serpentes</taxon>
        <taxon>Colubroidea</taxon>
        <taxon>Colubridae</taxon>
        <taxon>Natricinae</taxon>
        <taxon>Thamnophis</taxon>
    </lineage>
</organism>
<dbReference type="Pfam" id="PF19321">
    <property type="entry name" value="KCTD18_C"/>
    <property type="match status" value="1"/>
</dbReference>
<dbReference type="SMART" id="SM00225">
    <property type="entry name" value="BTB"/>
    <property type="match status" value="1"/>
</dbReference>
<dbReference type="SUPFAM" id="SSF54695">
    <property type="entry name" value="POZ domain"/>
    <property type="match status" value="1"/>
</dbReference>
<dbReference type="CTD" id="130535"/>
<sequence>MDDSKSETMVDIIRLNVGGFMYTARRESLCRFKDSMLAAMFSGRFPLKMDNSGACLIDRDGNLFKYLLNYLHGEVWIPENEETRMALQEEADYFGIPYPYSLVDHLANEMETYCFKTNVELKKALVGFCDSYGLICTKPTVWVLHYLNTSGASCESRVIGIYATKADGITAVEKELGGRIHSKNIYKREAGNNIQYIWSYYSVTELKKIMDAFEAWEGRGASYWRVPQELMECWTLEEHSLKGSLQNMSPVRKRRIIGSLDGEEETQQNSRIAWKPVQFSGPSTSTHIKVKNSASLKIAASSHAQTSLKCPTRETSLTSKKIFRTLPARTVSLTKNSQTSLRNADHGEVGQMIPKSPSSRKFATGRVIKLKRTPLCNELQTPHSSTVVKKVKEQFPSAAITETSTCHSLNGEDSGLSLKCTSIRDGLQNSQLSGDV</sequence>
<dbReference type="Gene3D" id="3.30.710.10">
    <property type="entry name" value="Potassium Channel Kv1.1, Chain A"/>
    <property type="match status" value="1"/>
</dbReference>
<dbReference type="InterPro" id="IPR045704">
    <property type="entry name" value="KCTD18_C"/>
</dbReference>
<dbReference type="PANTHER" id="PTHR14499">
    <property type="entry name" value="POTASSIUM CHANNEL TETRAMERIZATION DOMAIN-CONTAINING"/>
    <property type="match status" value="1"/>
</dbReference>
<dbReference type="OrthoDB" id="2414723at2759"/>
<reference evidence="3" key="1">
    <citation type="submission" date="2025-08" db="UniProtKB">
        <authorList>
            <consortium name="RefSeq"/>
        </authorList>
    </citation>
    <scope>IDENTIFICATION</scope>
</reference>
<dbReference type="KEGG" id="tsr:106555139"/>
<name>A0A6I9Z0K4_9SAUR</name>